<gene>
    <name evidence="2" type="ORF">HNQ75_004480</name>
</gene>
<dbReference type="Proteomes" id="UP000535501">
    <property type="component" value="Unassembled WGS sequence"/>
</dbReference>
<dbReference type="EMBL" id="JACHEJ010000035">
    <property type="protein sequence ID" value="MBB6182491.1"/>
    <property type="molecule type" value="Genomic_DNA"/>
</dbReference>
<name>A0A7W9Z3I2_9HYPH</name>
<evidence type="ECO:0000313" key="2">
    <source>
        <dbReference type="EMBL" id="MBB6182491.1"/>
    </source>
</evidence>
<protein>
    <submittedName>
        <fullName evidence="2">Uncharacterized protein</fullName>
    </submittedName>
</protein>
<evidence type="ECO:0000256" key="1">
    <source>
        <dbReference type="SAM" id="MobiDB-lite"/>
    </source>
</evidence>
<feature type="compositionally biased region" description="Pro residues" evidence="1">
    <location>
        <begin position="19"/>
        <end position="28"/>
    </location>
</feature>
<sequence length="128" mass="12809">MSVSGIPAERTTIRATRPSVPPGLPPPARRAGGGSGCLLQVPRRPQAKGFPSGPAPPPLAVAQPTALAAWSGSETYRLIPRKHDAVLPVAIVFRGGPILLVGSAIAASAITATTRASAGASRTAAFGS</sequence>
<evidence type="ECO:0000313" key="3">
    <source>
        <dbReference type="Proteomes" id="UP000535501"/>
    </source>
</evidence>
<comment type="caution">
    <text evidence="2">The sequence shown here is derived from an EMBL/GenBank/DDBJ whole genome shotgun (WGS) entry which is preliminary data.</text>
</comment>
<organism evidence="2 3">
    <name type="scientific">Pseudorhizobium flavum</name>
    <dbReference type="NCBI Taxonomy" id="1335061"/>
    <lineage>
        <taxon>Bacteria</taxon>
        <taxon>Pseudomonadati</taxon>
        <taxon>Pseudomonadota</taxon>
        <taxon>Alphaproteobacteria</taxon>
        <taxon>Hyphomicrobiales</taxon>
        <taxon>Rhizobiaceae</taxon>
        <taxon>Rhizobium/Agrobacterium group</taxon>
        <taxon>Pseudorhizobium</taxon>
    </lineage>
</organism>
<keyword evidence="3" id="KW-1185">Reference proteome</keyword>
<proteinExistence type="predicted"/>
<reference evidence="2 3" key="1">
    <citation type="submission" date="2020-08" db="EMBL/GenBank/DDBJ databases">
        <title>Genomic Encyclopedia of Type Strains, Phase IV (KMG-IV): sequencing the most valuable type-strain genomes for metagenomic binning, comparative biology and taxonomic classification.</title>
        <authorList>
            <person name="Goeker M."/>
        </authorList>
    </citation>
    <scope>NUCLEOTIDE SEQUENCE [LARGE SCALE GENOMIC DNA]</scope>
    <source>
        <strain evidence="2 3">DSM 102134</strain>
    </source>
</reference>
<dbReference type="AlphaFoldDB" id="A0A7W9Z3I2"/>
<feature type="region of interest" description="Disordered" evidence="1">
    <location>
        <begin position="1"/>
        <end position="59"/>
    </location>
</feature>
<accession>A0A7W9Z3I2</accession>